<evidence type="ECO:0000256" key="4">
    <source>
        <dbReference type="ARBA" id="ARBA00047678"/>
    </source>
</evidence>
<comment type="cofactor">
    <cofactor evidence="1">
        <name>FMN</name>
        <dbReference type="ChEBI" id="CHEBI:58210"/>
    </cofactor>
</comment>
<reference evidence="7 8" key="1">
    <citation type="journal article" date="2015" name="Proc. Natl. Acad. Sci. U.S.A.">
        <title>The resurrection genome of Boea hygrometrica: A blueprint for survival of dehydration.</title>
        <authorList>
            <person name="Xiao L."/>
            <person name="Yang G."/>
            <person name="Zhang L."/>
            <person name="Yang X."/>
            <person name="Zhao S."/>
            <person name="Ji Z."/>
            <person name="Zhou Q."/>
            <person name="Hu M."/>
            <person name="Wang Y."/>
            <person name="Chen M."/>
            <person name="Xu Y."/>
            <person name="Jin H."/>
            <person name="Xiao X."/>
            <person name="Hu G."/>
            <person name="Bao F."/>
            <person name="Hu Y."/>
            <person name="Wan P."/>
            <person name="Li L."/>
            <person name="Deng X."/>
            <person name="Kuang T."/>
            <person name="Xiang C."/>
            <person name="Zhu J.K."/>
            <person name="Oliver M.J."/>
            <person name="He Y."/>
        </authorList>
    </citation>
    <scope>NUCLEOTIDE SEQUENCE [LARGE SCALE GENOMIC DNA]</scope>
    <source>
        <strain evidence="8">cv. XS01</strain>
    </source>
</reference>
<dbReference type="FunFam" id="3.40.50.360:FF:000001">
    <property type="entry name" value="NAD(P)H dehydrogenase (Quinone) FQR1-like"/>
    <property type="match status" value="1"/>
</dbReference>
<dbReference type="GO" id="GO:0016020">
    <property type="term" value="C:membrane"/>
    <property type="evidence" value="ECO:0007669"/>
    <property type="project" value="TreeGrafter"/>
</dbReference>
<comment type="similarity">
    <text evidence="2">Belongs to the WrbA family.</text>
</comment>
<dbReference type="NCBIfam" id="NF002999">
    <property type="entry name" value="PRK03767.1"/>
    <property type="match status" value="1"/>
</dbReference>
<keyword evidence="8" id="KW-1185">Reference proteome</keyword>
<dbReference type="GO" id="GO:0003955">
    <property type="term" value="F:NAD(P)H dehydrogenase (quinone) activity"/>
    <property type="evidence" value="ECO:0007669"/>
    <property type="project" value="UniProtKB-EC"/>
</dbReference>
<evidence type="ECO:0000256" key="1">
    <source>
        <dbReference type="ARBA" id="ARBA00001917"/>
    </source>
</evidence>
<dbReference type="EC" id="1.6.5.2" evidence="3"/>
<dbReference type="InterPro" id="IPR010089">
    <property type="entry name" value="Flavoprotein_WrbA-like"/>
</dbReference>
<dbReference type="Pfam" id="PF03358">
    <property type="entry name" value="FMN_red"/>
    <property type="match status" value="1"/>
</dbReference>
<dbReference type="GO" id="GO:0010181">
    <property type="term" value="F:FMN binding"/>
    <property type="evidence" value="ECO:0007669"/>
    <property type="project" value="InterPro"/>
</dbReference>
<comment type="catalytic activity">
    <reaction evidence="4">
        <text>a quinone + NADH + H(+) = a quinol + NAD(+)</text>
        <dbReference type="Rhea" id="RHEA:46160"/>
        <dbReference type="ChEBI" id="CHEBI:15378"/>
        <dbReference type="ChEBI" id="CHEBI:24646"/>
        <dbReference type="ChEBI" id="CHEBI:57540"/>
        <dbReference type="ChEBI" id="CHEBI:57945"/>
        <dbReference type="ChEBI" id="CHEBI:132124"/>
        <dbReference type="EC" id="1.6.5.2"/>
    </reaction>
</comment>
<organism evidence="7 8">
    <name type="scientific">Dorcoceras hygrometricum</name>
    <dbReference type="NCBI Taxonomy" id="472368"/>
    <lineage>
        <taxon>Eukaryota</taxon>
        <taxon>Viridiplantae</taxon>
        <taxon>Streptophyta</taxon>
        <taxon>Embryophyta</taxon>
        <taxon>Tracheophyta</taxon>
        <taxon>Spermatophyta</taxon>
        <taxon>Magnoliopsida</taxon>
        <taxon>eudicotyledons</taxon>
        <taxon>Gunneridae</taxon>
        <taxon>Pentapetalae</taxon>
        <taxon>asterids</taxon>
        <taxon>lamiids</taxon>
        <taxon>Lamiales</taxon>
        <taxon>Gesneriaceae</taxon>
        <taxon>Didymocarpoideae</taxon>
        <taxon>Trichosporeae</taxon>
        <taxon>Loxocarpinae</taxon>
        <taxon>Dorcoceras</taxon>
    </lineage>
</organism>
<dbReference type="OrthoDB" id="504689at2759"/>
<evidence type="ECO:0000313" key="7">
    <source>
        <dbReference type="EMBL" id="KZV16039.1"/>
    </source>
</evidence>
<dbReference type="InterPro" id="IPR029039">
    <property type="entry name" value="Flavoprotein-like_sf"/>
</dbReference>
<evidence type="ECO:0000259" key="6">
    <source>
        <dbReference type="PROSITE" id="PS50902"/>
    </source>
</evidence>
<comment type="catalytic activity">
    <reaction evidence="5">
        <text>a quinone + NADPH + H(+) = a quinol + NADP(+)</text>
        <dbReference type="Rhea" id="RHEA:46164"/>
        <dbReference type="ChEBI" id="CHEBI:15378"/>
        <dbReference type="ChEBI" id="CHEBI:24646"/>
        <dbReference type="ChEBI" id="CHEBI:57783"/>
        <dbReference type="ChEBI" id="CHEBI:58349"/>
        <dbReference type="ChEBI" id="CHEBI:132124"/>
        <dbReference type="EC" id="1.6.5.2"/>
    </reaction>
</comment>
<proteinExistence type="inferred from homology"/>
<accession>A0A2Z7A3N2</accession>
<dbReference type="Gene3D" id="3.40.50.360">
    <property type="match status" value="1"/>
</dbReference>
<evidence type="ECO:0000256" key="2">
    <source>
        <dbReference type="ARBA" id="ARBA00006961"/>
    </source>
</evidence>
<protein>
    <recommendedName>
        <fullName evidence="3">NAD(P)H dehydrogenase (quinone)</fullName>
        <ecNumber evidence="3">1.6.5.2</ecNumber>
    </recommendedName>
</protein>
<dbReference type="SUPFAM" id="SSF52218">
    <property type="entry name" value="Flavoproteins"/>
    <property type="match status" value="1"/>
</dbReference>
<evidence type="ECO:0000256" key="5">
    <source>
        <dbReference type="ARBA" id="ARBA00048983"/>
    </source>
</evidence>
<dbReference type="AlphaFoldDB" id="A0A2Z7A3N2"/>
<dbReference type="EMBL" id="KV019586">
    <property type="protein sequence ID" value="KZV16039.1"/>
    <property type="molecule type" value="Genomic_DNA"/>
</dbReference>
<dbReference type="InterPro" id="IPR008254">
    <property type="entry name" value="Flavodoxin/NO_synth"/>
</dbReference>
<evidence type="ECO:0000256" key="3">
    <source>
        <dbReference type="ARBA" id="ARBA00012648"/>
    </source>
</evidence>
<dbReference type="NCBIfam" id="TIGR01755">
    <property type="entry name" value="flav_wrbA"/>
    <property type="match status" value="1"/>
</dbReference>
<feature type="non-terminal residue" evidence="7">
    <location>
        <position position="1"/>
    </location>
</feature>
<evidence type="ECO:0000313" key="8">
    <source>
        <dbReference type="Proteomes" id="UP000250235"/>
    </source>
</evidence>
<name>A0A2Z7A3N2_9LAMI</name>
<dbReference type="Proteomes" id="UP000250235">
    <property type="component" value="Unassembled WGS sequence"/>
</dbReference>
<dbReference type="PROSITE" id="PS50902">
    <property type="entry name" value="FLAVODOXIN_LIKE"/>
    <property type="match status" value="1"/>
</dbReference>
<feature type="domain" description="Flavodoxin-like" evidence="6">
    <location>
        <begin position="1"/>
        <end position="190"/>
    </location>
</feature>
<dbReference type="PANTHER" id="PTHR30546">
    <property type="entry name" value="FLAVODOXIN-RELATED PROTEIN WRBA-RELATED"/>
    <property type="match status" value="1"/>
</dbReference>
<dbReference type="PANTHER" id="PTHR30546:SF23">
    <property type="entry name" value="FLAVOPROTEIN-LIKE PROTEIN YCP4-RELATED"/>
    <property type="match status" value="1"/>
</dbReference>
<sequence length="204" mass="21973">LFYSYYSMYGHVEKLAREIKRGADTVEGVEVKLFQVAETLPDEVLAKMYAPPKPADIPLITPNQLVEADGLIFGMPTRFGMMPTQLKTLFDATGRLWQTGALVGKPVGMFTSTSGQGSGHETTALTAVTQFAHHGMIIVPVGYTFGEGMYVLDEIKGGSAYGAGTFTGRDGSRQPSDLELGHAFHQGKYLAGIFKKFKLGGSVA</sequence>
<gene>
    <name evidence="7" type="ORF">F511_26168</name>
</gene>
<dbReference type="InterPro" id="IPR005025">
    <property type="entry name" value="FMN_Rdtase-like_dom"/>
</dbReference>